<accession>A0A075MQ41</accession>
<dbReference type="EMBL" id="CP007174">
    <property type="protein sequence ID" value="AIF83293.1"/>
    <property type="molecule type" value="Genomic_DNA"/>
</dbReference>
<evidence type="ECO:0000313" key="1">
    <source>
        <dbReference type="EMBL" id="AIF83293.1"/>
    </source>
</evidence>
<dbReference type="HOGENOM" id="CLU_1880966_0_0_2"/>
<sequence>MGDLNSFNPDDIPASKKTRNVVAGDINVGKKSPAELEQGHIEEDLQTQVSATDSIFSLQSLDDKTQRELAEFAGYYYERGRITQPSIQVLIQYHFQEIMERMRSEYQSYIFNKQLEEMMMKKMGVNPDMVFSKFNNFYLP</sequence>
<dbReference type="RefSeq" id="WP_148700084.1">
    <property type="nucleotide sequence ID" value="NZ_CP007174.1"/>
</dbReference>
<reference evidence="1 2" key="1">
    <citation type="journal article" date="2014" name="PLoS ONE">
        <title>Genome Sequence of Candidatus Nitrososphaera evergladensis from Group I.1b Enriched from Everglades Soil Reveals Novel Genomic Features of the Ammonia-Oxidizing Archaea.</title>
        <authorList>
            <person name="Zhalnina K.V."/>
            <person name="Dias R."/>
            <person name="Leonard M.T."/>
            <person name="Dorr de Quadros P."/>
            <person name="Camargo F.A."/>
            <person name="Drew J.C."/>
            <person name="Farmerie W.G."/>
            <person name="Daroub S.H."/>
            <person name="Triplett E.W."/>
        </authorList>
    </citation>
    <scope>NUCLEOTIDE SEQUENCE [LARGE SCALE GENOMIC DNA]</scope>
    <source>
        <strain evidence="1 2">SR1</strain>
    </source>
</reference>
<dbReference type="Proteomes" id="UP000028194">
    <property type="component" value="Chromosome"/>
</dbReference>
<protein>
    <submittedName>
        <fullName evidence="1">Uncharacterized protein</fullName>
    </submittedName>
</protein>
<name>A0A075MQ41_9ARCH</name>
<dbReference type="STRING" id="1459636.NTE_01221"/>
<dbReference type="AlphaFoldDB" id="A0A075MQ41"/>
<dbReference type="KEGG" id="nev:NTE_01221"/>
<proteinExistence type="predicted"/>
<gene>
    <name evidence="1" type="ORF">NTE_01221</name>
</gene>
<keyword evidence="2" id="KW-1185">Reference proteome</keyword>
<evidence type="ECO:0000313" key="2">
    <source>
        <dbReference type="Proteomes" id="UP000028194"/>
    </source>
</evidence>
<dbReference type="GeneID" id="41597029"/>
<organism evidence="1 2">
    <name type="scientific">Candidatus Nitrososphaera evergladensis SR1</name>
    <dbReference type="NCBI Taxonomy" id="1459636"/>
    <lineage>
        <taxon>Archaea</taxon>
        <taxon>Nitrososphaerota</taxon>
        <taxon>Nitrososphaeria</taxon>
        <taxon>Nitrososphaerales</taxon>
        <taxon>Nitrososphaeraceae</taxon>
        <taxon>Nitrososphaera</taxon>
    </lineage>
</organism>